<organism evidence="3 4">
    <name type="scientific">Aeoliella mucimassa</name>
    <dbReference type="NCBI Taxonomy" id="2527972"/>
    <lineage>
        <taxon>Bacteria</taxon>
        <taxon>Pseudomonadati</taxon>
        <taxon>Planctomycetota</taxon>
        <taxon>Planctomycetia</taxon>
        <taxon>Pirellulales</taxon>
        <taxon>Lacipirellulaceae</taxon>
        <taxon>Aeoliella</taxon>
    </lineage>
</organism>
<dbReference type="Pfam" id="PF00117">
    <property type="entry name" value="GATase"/>
    <property type="match status" value="1"/>
</dbReference>
<dbReference type="PRINTS" id="PR00099">
    <property type="entry name" value="CPSGATASE"/>
</dbReference>
<keyword evidence="3" id="KW-0032">Aminotransferase</keyword>
<dbReference type="PRINTS" id="PR00096">
    <property type="entry name" value="GATASE"/>
</dbReference>
<sequence length="221" mass="24208">MILIIDNYDSFVHNLARYIERLGGQTRVVRNDQITIDEVRKLDPQAVVLSPGPCTPDQAGCSLELVRELHLSVPMLGVCLGHQTIAQALGASILRDEQPYHGRSSAIRHTSEGVFAGVPSPVTVGRYHSLVVDPVTLPDCLLPTAWTTEGDTLMAFAHRELPLVGVQFHPESILTEYGYTMLANFLQLAGVQIACDFASLGKSELREPVEPRPMPGRPVTF</sequence>
<keyword evidence="1" id="KW-0315">Glutamine amidotransferase</keyword>
<evidence type="ECO:0000313" key="4">
    <source>
        <dbReference type="Proteomes" id="UP000315750"/>
    </source>
</evidence>
<protein>
    <submittedName>
        <fullName evidence="3">Aminodeoxychorismate/anthranilate synthase component 2</fullName>
        <ecNumber evidence="3">2.6.1.85</ecNumber>
    </submittedName>
</protein>
<dbReference type="EC" id="2.6.1.85" evidence="3"/>
<dbReference type="CDD" id="cd01743">
    <property type="entry name" value="GATase1_Anthranilate_Synthase"/>
    <property type="match status" value="1"/>
</dbReference>
<dbReference type="FunFam" id="3.40.50.880:FF:000003">
    <property type="entry name" value="Anthranilate synthase component II"/>
    <property type="match status" value="1"/>
</dbReference>
<reference evidence="3 4" key="1">
    <citation type="submission" date="2019-02" db="EMBL/GenBank/DDBJ databases">
        <title>Deep-cultivation of Planctomycetes and their phenomic and genomic characterization uncovers novel biology.</title>
        <authorList>
            <person name="Wiegand S."/>
            <person name="Jogler M."/>
            <person name="Boedeker C."/>
            <person name="Pinto D."/>
            <person name="Vollmers J."/>
            <person name="Rivas-Marin E."/>
            <person name="Kohn T."/>
            <person name="Peeters S.H."/>
            <person name="Heuer A."/>
            <person name="Rast P."/>
            <person name="Oberbeckmann S."/>
            <person name="Bunk B."/>
            <person name="Jeske O."/>
            <person name="Meyerdierks A."/>
            <person name="Storesund J.E."/>
            <person name="Kallscheuer N."/>
            <person name="Luecker S."/>
            <person name="Lage O.M."/>
            <person name="Pohl T."/>
            <person name="Merkel B.J."/>
            <person name="Hornburger P."/>
            <person name="Mueller R.-W."/>
            <person name="Bruemmer F."/>
            <person name="Labrenz M."/>
            <person name="Spormann A.M."/>
            <person name="Op den Camp H."/>
            <person name="Overmann J."/>
            <person name="Amann R."/>
            <person name="Jetten M.S.M."/>
            <person name="Mascher T."/>
            <person name="Medema M.H."/>
            <person name="Devos D.P."/>
            <person name="Kaster A.-K."/>
            <person name="Ovreas L."/>
            <person name="Rohde M."/>
            <person name="Galperin M.Y."/>
            <person name="Jogler C."/>
        </authorList>
    </citation>
    <scope>NUCLEOTIDE SEQUENCE [LARGE SCALE GENOMIC DNA]</scope>
    <source>
        <strain evidence="3 4">Pan181</strain>
    </source>
</reference>
<keyword evidence="3" id="KW-0808">Transferase</keyword>
<gene>
    <name evidence="3" type="primary">pabA_2</name>
    <name evidence="3" type="ORF">Pan181_13180</name>
</gene>
<dbReference type="PANTHER" id="PTHR43418">
    <property type="entry name" value="MULTIFUNCTIONAL TRYPTOPHAN BIOSYNTHESIS PROTEIN-RELATED"/>
    <property type="match status" value="1"/>
</dbReference>
<evidence type="ECO:0000313" key="3">
    <source>
        <dbReference type="EMBL" id="QDU55132.1"/>
    </source>
</evidence>
<dbReference type="RefSeq" id="WP_145246029.1">
    <property type="nucleotide sequence ID" value="NZ_CP036278.1"/>
</dbReference>
<dbReference type="AlphaFoldDB" id="A0A518AK71"/>
<dbReference type="GO" id="GO:0046820">
    <property type="term" value="F:4-amino-4-deoxychorismate synthase activity"/>
    <property type="evidence" value="ECO:0007669"/>
    <property type="project" value="UniProtKB-EC"/>
</dbReference>
<name>A0A518AK71_9BACT</name>
<dbReference type="PANTHER" id="PTHR43418:SF4">
    <property type="entry name" value="MULTIFUNCTIONAL TRYPTOPHAN BIOSYNTHESIS PROTEIN"/>
    <property type="match status" value="1"/>
</dbReference>
<dbReference type="InterPro" id="IPR050472">
    <property type="entry name" value="Anth_synth/Amidotransfase"/>
</dbReference>
<evidence type="ECO:0000256" key="1">
    <source>
        <dbReference type="ARBA" id="ARBA00022962"/>
    </source>
</evidence>
<dbReference type="GO" id="GO:0005829">
    <property type="term" value="C:cytosol"/>
    <property type="evidence" value="ECO:0007669"/>
    <property type="project" value="TreeGrafter"/>
</dbReference>
<dbReference type="PROSITE" id="PS51273">
    <property type="entry name" value="GATASE_TYPE_1"/>
    <property type="match status" value="1"/>
</dbReference>
<dbReference type="InterPro" id="IPR017926">
    <property type="entry name" value="GATASE"/>
</dbReference>
<dbReference type="GO" id="GO:0004049">
    <property type="term" value="F:anthranilate synthase activity"/>
    <property type="evidence" value="ECO:0007669"/>
    <property type="project" value="TreeGrafter"/>
</dbReference>
<dbReference type="KEGG" id="amuc:Pan181_13180"/>
<dbReference type="NCBIfam" id="TIGR00566">
    <property type="entry name" value="trpG_papA"/>
    <property type="match status" value="1"/>
</dbReference>
<evidence type="ECO:0000259" key="2">
    <source>
        <dbReference type="Pfam" id="PF00117"/>
    </source>
</evidence>
<dbReference type="Gene3D" id="3.40.50.880">
    <property type="match status" value="1"/>
</dbReference>
<dbReference type="InterPro" id="IPR006221">
    <property type="entry name" value="TrpG/PapA_dom"/>
</dbReference>
<dbReference type="EMBL" id="CP036278">
    <property type="protein sequence ID" value="QDU55132.1"/>
    <property type="molecule type" value="Genomic_DNA"/>
</dbReference>
<proteinExistence type="predicted"/>
<keyword evidence="4" id="KW-1185">Reference proteome</keyword>
<dbReference type="GO" id="GO:0000162">
    <property type="term" value="P:L-tryptophan biosynthetic process"/>
    <property type="evidence" value="ECO:0007669"/>
    <property type="project" value="TreeGrafter"/>
</dbReference>
<dbReference type="OrthoDB" id="9804328at2"/>
<dbReference type="InterPro" id="IPR029062">
    <property type="entry name" value="Class_I_gatase-like"/>
</dbReference>
<accession>A0A518AK71</accession>
<feature type="domain" description="Glutamine amidotransferase" evidence="2">
    <location>
        <begin position="3"/>
        <end position="186"/>
    </location>
</feature>
<dbReference type="SUPFAM" id="SSF52317">
    <property type="entry name" value="Class I glutamine amidotransferase-like"/>
    <property type="match status" value="1"/>
</dbReference>
<dbReference type="PRINTS" id="PR00097">
    <property type="entry name" value="ANTSNTHASEII"/>
</dbReference>
<dbReference type="Proteomes" id="UP000315750">
    <property type="component" value="Chromosome"/>
</dbReference>